<feature type="signal peptide" evidence="11">
    <location>
        <begin position="1"/>
        <end position="20"/>
    </location>
</feature>
<dbReference type="EMBL" id="JBHUFZ010000011">
    <property type="protein sequence ID" value="MFD1889487.1"/>
    <property type="molecule type" value="Genomic_DNA"/>
</dbReference>
<dbReference type="Pfam" id="PF00905">
    <property type="entry name" value="Transpeptidase"/>
    <property type="match status" value="1"/>
</dbReference>
<dbReference type="InterPro" id="IPR005311">
    <property type="entry name" value="PBP_dimer"/>
</dbReference>
<comment type="similarity">
    <text evidence="2">Belongs to the transpeptidase family.</text>
</comment>
<comment type="caution">
    <text evidence="15">The sequence shown here is derived from an EMBL/GenBank/DDBJ whole genome shotgun (WGS) entry which is preliminary data.</text>
</comment>
<feature type="domain" description="NTF2-like N-terminal transpeptidase" evidence="14">
    <location>
        <begin position="37"/>
        <end position="144"/>
    </location>
</feature>
<evidence type="ECO:0000256" key="11">
    <source>
        <dbReference type="SAM" id="SignalP"/>
    </source>
</evidence>
<evidence type="ECO:0000313" key="16">
    <source>
        <dbReference type="Proteomes" id="UP001597326"/>
    </source>
</evidence>
<evidence type="ECO:0000256" key="1">
    <source>
        <dbReference type="ARBA" id="ARBA00004370"/>
    </source>
</evidence>
<evidence type="ECO:0000313" key="15">
    <source>
        <dbReference type="EMBL" id="MFD1889487.1"/>
    </source>
</evidence>
<dbReference type="Gene3D" id="3.90.1310.10">
    <property type="entry name" value="Penicillin-binding protein 2a (Domain 2)"/>
    <property type="match status" value="1"/>
</dbReference>
<feature type="domain" description="Penicillin-binding protein transpeptidase" evidence="12">
    <location>
        <begin position="377"/>
        <end position="644"/>
    </location>
</feature>
<feature type="chain" id="PRO_5046833547" description="Beta-lactamase" evidence="11">
    <location>
        <begin position="21"/>
        <end position="648"/>
    </location>
</feature>
<keyword evidence="16" id="KW-1185">Reference proteome</keyword>
<dbReference type="Pfam" id="PF03717">
    <property type="entry name" value="PBP_dimer"/>
    <property type="match status" value="1"/>
</dbReference>
<dbReference type="InterPro" id="IPR050515">
    <property type="entry name" value="Beta-lactam/transpept"/>
</dbReference>
<dbReference type="EC" id="3.5.2.6" evidence="4 9"/>
<feature type="compositionally biased region" description="Low complexity" evidence="10">
    <location>
        <begin position="310"/>
        <end position="323"/>
    </location>
</feature>
<dbReference type="Proteomes" id="UP001597326">
    <property type="component" value="Unassembled WGS sequence"/>
</dbReference>
<proteinExistence type="inferred from homology"/>
<keyword evidence="7" id="KW-0472">Membrane</keyword>
<dbReference type="InterPro" id="IPR001460">
    <property type="entry name" value="PCN-bd_Tpept"/>
</dbReference>
<evidence type="ECO:0000256" key="4">
    <source>
        <dbReference type="ARBA" id="ARBA00012865"/>
    </source>
</evidence>
<dbReference type="InterPro" id="IPR007887">
    <property type="entry name" value="MecA_N"/>
</dbReference>
<evidence type="ECO:0000256" key="8">
    <source>
        <dbReference type="ARBA" id="ARBA00023251"/>
    </source>
</evidence>
<dbReference type="Pfam" id="PF05223">
    <property type="entry name" value="MecA_N"/>
    <property type="match status" value="1"/>
</dbReference>
<evidence type="ECO:0000256" key="7">
    <source>
        <dbReference type="ARBA" id="ARBA00023136"/>
    </source>
</evidence>
<evidence type="ECO:0000259" key="13">
    <source>
        <dbReference type="Pfam" id="PF03717"/>
    </source>
</evidence>
<feature type="region of interest" description="Disordered" evidence="10">
    <location>
        <begin position="308"/>
        <end position="338"/>
    </location>
</feature>
<dbReference type="InterPro" id="IPR036138">
    <property type="entry name" value="PBP_dimer_sf"/>
</dbReference>
<keyword evidence="8 9" id="KW-0046">Antibiotic resistance</keyword>
<keyword evidence="5 11" id="KW-0732">Signal</keyword>
<evidence type="ECO:0000256" key="9">
    <source>
        <dbReference type="RuleBase" id="RU361140"/>
    </source>
</evidence>
<dbReference type="PANTHER" id="PTHR30627">
    <property type="entry name" value="PEPTIDOGLYCAN D,D-TRANSPEPTIDASE"/>
    <property type="match status" value="1"/>
</dbReference>
<evidence type="ECO:0000256" key="3">
    <source>
        <dbReference type="ARBA" id="ARBA00007898"/>
    </source>
</evidence>
<dbReference type="InterPro" id="IPR002137">
    <property type="entry name" value="Beta-lactam_class-D_AS"/>
</dbReference>
<evidence type="ECO:0000256" key="2">
    <source>
        <dbReference type="ARBA" id="ARBA00007171"/>
    </source>
</evidence>
<evidence type="ECO:0000256" key="5">
    <source>
        <dbReference type="ARBA" id="ARBA00022729"/>
    </source>
</evidence>
<gene>
    <name evidence="15" type="ORF">ACFSCS_04695</name>
</gene>
<dbReference type="Gene3D" id="3.40.710.10">
    <property type="entry name" value="DD-peptidase/beta-lactamase superfamily"/>
    <property type="match status" value="1"/>
</dbReference>
<dbReference type="PANTHER" id="PTHR30627:SF24">
    <property type="entry name" value="PENICILLIN-BINDING PROTEIN 4B"/>
    <property type="match status" value="1"/>
</dbReference>
<feature type="domain" description="Penicillin-binding protein dimerisation" evidence="13">
    <location>
        <begin position="154"/>
        <end position="304"/>
    </location>
</feature>
<dbReference type="PROSITE" id="PS00337">
    <property type="entry name" value="BETA_LACTAMASE_D"/>
    <property type="match status" value="1"/>
</dbReference>
<dbReference type="RefSeq" id="WP_343872511.1">
    <property type="nucleotide sequence ID" value="NZ_BAAAIX010000009.1"/>
</dbReference>
<accession>A0ABW4RTI2</accession>
<dbReference type="PROSITE" id="PS51257">
    <property type="entry name" value="PROKAR_LIPOPROTEIN"/>
    <property type="match status" value="1"/>
</dbReference>
<dbReference type="SUPFAM" id="SSF56519">
    <property type="entry name" value="Penicillin binding protein dimerisation domain"/>
    <property type="match status" value="1"/>
</dbReference>
<protein>
    <recommendedName>
        <fullName evidence="4 9">Beta-lactamase</fullName>
        <ecNumber evidence="4 9">3.5.2.6</ecNumber>
    </recommendedName>
</protein>
<comment type="catalytic activity">
    <reaction evidence="9">
        <text>a beta-lactam + H2O = a substituted beta-amino acid</text>
        <dbReference type="Rhea" id="RHEA:20401"/>
        <dbReference type="ChEBI" id="CHEBI:15377"/>
        <dbReference type="ChEBI" id="CHEBI:35627"/>
        <dbReference type="ChEBI" id="CHEBI:140347"/>
        <dbReference type="EC" id="3.5.2.6"/>
    </reaction>
</comment>
<name>A0ABW4RTI2_9ACTN</name>
<evidence type="ECO:0000259" key="14">
    <source>
        <dbReference type="Pfam" id="PF05223"/>
    </source>
</evidence>
<keyword evidence="6 9" id="KW-0378">Hydrolase</keyword>
<evidence type="ECO:0000259" key="12">
    <source>
        <dbReference type="Pfam" id="PF00905"/>
    </source>
</evidence>
<organism evidence="15 16">
    <name type="scientific">Luteococcus peritonei</name>
    <dbReference type="NCBI Taxonomy" id="88874"/>
    <lineage>
        <taxon>Bacteria</taxon>
        <taxon>Bacillati</taxon>
        <taxon>Actinomycetota</taxon>
        <taxon>Actinomycetes</taxon>
        <taxon>Propionibacteriales</taxon>
        <taxon>Propionibacteriaceae</taxon>
        <taxon>Luteococcus</taxon>
    </lineage>
</organism>
<sequence>MNCTISRPAVLAVACALALAGCTGGGTSPNPPKNLPSAEQAAQQLAAALAKGDVRQLPMTTPATAAQAELTTVMGGMDGLRPQVTPGAISYDGSQRTADVTLDQKLPLGASTWSWQSHATLRWVDEAWKLEWKPQVVQPELDATTRLRHTRDLPARASIMSGDGQPLVEQGKAYRVGIDKANLPQAQWQPVARQLAGLLKIDAAAYAKQVAQAGPKAFVPAITLREGKVSEAVKNLKGSAIFPVELPLAPSTTFAVGLLGSAGTATPEAVTQGKGDVLPDDVVGLSGLQKRYDARLRGTVGHTVELVPRSSASASPSPSASPAQDQTSPEPSPGATPAARVLHQTAAAPGKNLVTSLNRDLQARAENVLASQKGIASLVVVKVGSGELLAAANSPASGANPYATVGRFAPGSTFKVVTSLALLRKGYTPATKVPCTATVVVDGRTFKNYSDFPSSKVGNITLADALANSCNTAFISQHAKLTPEELAKAAESLGLGKDYDAGYSSFFGSVPTKVDGATTRAANMIGQGTVEASPMSMAGVAASVASGRTVVPWLVSETKPEPANSLTAAEAKQLQQLMQGVVANGSGRVLQGRMLGAKTGTAEFGDATKTHAWMIAWNKQYAVAAMVNEGESGSKTAAPLISALLPKG</sequence>
<dbReference type="SUPFAM" id="SSF56601">
    <property type="entry name" value="beta-lactamase/transpeptidase-like"/>
    <property type="match status" value="1"/>
</dbReference>
<reference evidence="16" key="1">
    <citation type="journal article" date="2019" name="Int. J. Syst. Evol. Microbiol.">
        <title>The Global Catalogue of Microorganisms (GCM) 10K type strain sequencing project: providing services to taxonomists for standard genome sequencing and annotation.</title>
        <authorList>
            <consortium name="The Broad Institute Genomics Platform"/>
            <consortium name="The Broad Institute Genome Sequencing Center for Infectious Disease"/>
            <person name="Wu L."/>
            <person name="Ma J."/>
        </authorList>
    </citation>
    <scope>NUCLEOTIDE SEQUENCE [LARGE SCALE GENOMIC DNA]</scope>
    <source>
        <strain evidence="16">CAIM 431</strain>
    </source>
</reference>
<dbReference type="InterPro" id="IPR012338">
    <property type="entry name" value="Beta-lactam/transpept-like"/>
</dbReference>
<comment type="similarity">
    <text evidence="3 9">Belongs to the class-D beta-lactamase family.</text>
</comment>
<evidence type="ECO:0000256" key="10">
    <source>
        <dbReference type="SAM" id="MobiDB-lite"/>
    </source>
</evidence>
<evidence type="ECO:0000256" key="6">
    <source>
        <dbReference type="ARBA" id="ARBA00022801"/>
    </source>
</evidence>
<comment type="subcellular location">
    <subcellularLocation>
        <location evidence="1">Membrane</location>
    </subcellularLocation>
</comment>